<dbReference type="RefSeq" id="WP_377406781.1">
    <property type="nucleotide sequence ID" value="NZ_JBHTFQ010000016.1"/>
</dbReference>
<dbReference type="InterPro" id="IPR036291">
    <property type="entry name" value="NAD(P)-bd_dom_sf"/>
</dbReference>
<accession>A0ABW2UN64</accession>
<dbReference type="InterPro" id="IPR008927">
    <property type="entry name" value="6-PGluconate_DH-like_C_sf"/>
</dbReference>
<evidence type="ECO:0000313" key="6">
    <source>
        <dbReference type="Proteomes" id="UP001596516"/>
    </source>
</evidence>
<dbReference type="PANTHER" id="PTHR43580">
    <property type="entry name" value="OXIDOREDUCTASE GLYR1-RELATED"/>
    <property type="match status" value="1"/>
</dbReference>
<dbReference type="Gene3D" id="1.10.1040.10">
    <property type="entry name" value="N-(1-d-carboxylethyl)-l-norvaline Dehydrogenase, domain 2"/>
    <property type="match status" value="1"/>
</dbReference>
<dbReference type="Proteomes" id="UP001596516">
    <property type="component" value="Unassembled WGS sequence"/>
</dbReference>
<evidence type="ECO:0000256" key="1">
    <source>
        <dbReference type="ARBA" id="ARBA00023002"/>
    </source>
</evidence>
<evidence type="ECO:0000259" key="3">
    <source>
        <dbReference type="Pfam" id="PF03446"/>
    </source>
</evidence>
<dbReference type="PIRSF" id="PIRSF000103">
    <property type="entry name" value="HIBADH"/>
    <property type="match status" value="1"/>
</dbReference>
<proteinExistence type="predicted"/>
<dbReference type="InterPro" id="IPR006115">
    <property type="entry name" value="6PGDH_NADP-bd"/>
</dbReference>
<evidence type="ECO:0000313" key="5">
    <source>
        <dbReference type="EMBL" id="MFC7706242.1"/>
    </source>
</evidence>
<dbReference type="SUPFAM" id="SSF51735">
    <property type="entry name" value="NAD(P)-binding Rossmann-fold domains"/>
    <property type="match status" value="1"/>
</dbReference>
<dbReference type="Gene3D" id="3.40.50.720">
    <property type="entry name" value="NAD(P)-binding Rossmann-like Domain"/>
    <property type="match status" value="1"/>
</dbReference>
<dbReference type="GO" id="GO:0016491">
    <property type="term" value="F:oxidoreductase activity"/>
    <property type="evidence" value="ECO:0007669"/>
    <property type="project" value="UniProtKB-KW"/>
</dbReference>
<protein>
    <submittedName>
        <fullName evidence="5">NAD(P)-dependent oxidoreductase</fullName>
        <ecNumber evidence="5">1.1.-.-</ecNumber>
    </submittedName>
</protein>
<sequence>MTERAEDIGFIGLGVMGQPMALNLAKAGTRLVVWNRSPQACEPLREAGARVAADADEVFARARVVICMLVNEAALDAVLRRGTPHFADLVKGHVVVSMGSNPPDYSRKLAREIEATGGHYVEAPVSGSRKPAETGQLVVLLGGKPETVAEIRPLLSPVCRESVLCGPVGDALLMKLAVNHYLNTMLAGMAEAIHFADRLGLDLDTFKAAIDSGPMSCDFTRMKLPKFIARDFSVQAATEDALNSTRLIADAARAFGIATPLLDLASALYGESVALGNGREDMISAVKAIEARTEALGAAGGSPQSAG</sequence>
<dbReference type="PROSITE" id="PS00895">
    <property type="entry name" value="3_HYDROXYISOBUT_DH"/>
    <property type="match status" value="1"/>
</dbReference>
<keyword evidence="1 5" id="KW-0560">Oxidoreductase</keyword>
<feature type="domain" description="3-hydroxyisobutyrate dehydrogenase-like NAD-binding" evidence="4">
    <location>
        <begin position="169"/>
        <end position="288"/>
    </location>
</feature>
<evidence type="ECO:0000256" key="2">
    <source>
        <dbReference type="ARBA" id="ARBA00023027"/>
    </source>
</evidence>
<dbReference type="EMBL" id="JBHTFQ010000016">
    <property type="protein sequence ID" value="MFC7706242.1"/>
    <property type="molecule type" value="Genomic_DNA"/>
</dbReference>
<keyword evidence="2" id="KW-0520">NAD</keyword>
<keyword evidence="6" id="KW-1185">Reference proteome</keyword>
<comment type="caution">
    <text evidence="5">The sequence shown here is derived from an EMBL/GenBank/DDBJ whole genome shotgun (WGS) entry which is preliminary data.</text>
</comment>
<dbReference type="InterPro" id="IPR013328">
    <property type="entry name" value="6PGD_dom2"/>
</dbReference>
<dbReference type="EC" id="1.1.-.-" evidence="5"/>
<dbReference type="Pfam" id="PF03446">
    <property type="entry name" value="NAD_binding_2"/>
    <property type="match status" value="1"/>
</dbReference>
<dbReference type="SUPFAM" id="SSF48179">
    <property type="entry name" value="6-phosphogluconate dehydrogenase C-terminal domain-like"/>
    <property type="match status" value="1"/>
</dbReference>
<dbReference type="InterPro" id="IPR002204">
    <property type="entry name" value="3-OH-isobutyrate_DH-rel_CS"/>
</dbReference>
<dbReference type="InterPro" id="IPR015815">
    <property type="entry name" value="HIBADH-related"/>
</dbReference>
<dbReference type="InterPro" id="IPR029154">
    <property type="entry name" value="HIBADH-like_NADP-bd"/>
</dbReference>
<gene>
    <name evidence="5" type="ORF">ACFQXB_18895</name>
</gene>
<feature type="domain" description="6-phosphogluconate dehydrogenase NADP-binding" evidence="3">
    <location>
        <begin position="7"/>
        <end position="163"/>
    </location>
</feature>
<dbReference type="PANTHER" id="PTHR43580:SF2">
    <property type="entry name" value="CYTOKINE-LIKE NUCLEAR FACTOR N-PAC"/>
    <property type="match status" value="1"/>
</dbReference>
<name>A0ABW2UN64_9RHOB</name>
<dbReference type="InterPro" id="IPR051265">
    <property type="entry name" value="HIBADH-related_NP60_sf"/>
</dbReference>
<reference evidence="6" key="1">
    <citation type="journal article" date="2019" name="Int. J. Syst. Evol. Microbiol.">
        <title>The Global Catalogue of Microorganisms (GCM) 10K type strain sequencing project: providing services to taxonomists for standard genome sequencing and annotation.</title>
        <authorList>
            <consortium name="The Broad Institute Genomics Platform"/>
            <consortium name="The Broad Institute Genome Sequencing Center for Infectious Disease"/>
            <person name="Wu L."/>
            <person name="Ma J."/>
        </authorList>
    </citation>
    <scope>NUCLEOTIDE SEQUENCE [LARGE SCALE GENOMIC DNA]</scope>
    <source>
        <strain evidence="6">CGMCC 1.12750</strain>
    </source>
</reference>
<evidence type="ECO:0000259" key="4">
    <source>
        <dbReference type="Pfam" id="PF14833"/>
    </source>
</evidence>
<organism evidence="5 6">
    <name type="scientific">Plastorhodobacter daqingensis</name>
    <dbReference type="NCBI Taxonomy" id="1387281"/>
    <lineage>
        <taxon>Bacteria</taxon>
        <taxon>Pseudomonadati</taxon>
        <taxon>Pseudomonadota</taxon>
        <taxon>Alphaproteobacteria</taxon>
        <taxon>Rhodobacterales</taxon>
        <taxon>Paracoccaceae</taxon>
        <taxon>Plastorhodobacter</taxon>
    </lineage>
</organism>
<dbReference type="Pfam" id="PF14833">
    <property type="entry name" value="NAD_binding_11"/>
    <property type="match status" value="1"/>
</dbReference>